<evidence type="ECO:0008006" key="2">
    <source>
        <dbReference type="Google" id="ProtNLM"/>
    </source>
</evidence>
<comment type="caution">
    <text evidence="1">The sequence shown here is derived from an EMBL/GenBank/DDBJ whole genome shotgun (WGS) entry which is preliminary data.</text>
</comment>
<gene>
    <name evidence="1" type="ORF">S06H3_43853</name>
</gene>
<dbReference type="EMBL" id="BARV01027230">
    <property type="protein sequence ID" value="GAI34954.1"/>
    <property type="molecule type" value="Genomic_DNA"/>
</dbReference>
<name>X1PVL9_9ZZZZ</name>
<feature type="non-terminal residue" evidence="1">
    <location>
        <position position="1"/>
    </location>
</feature>
<reference evidence="1" key="1">
    <citation type="journal article" date="2014" name="Front. Microbiol.">
        <title>High frequency of phylogenetically diverse reductive dehalogenase-homologous genes in deep subseafloor sedimentary metagenomes.</title>
        <authorList>
            <person name="Kawai M."/>
            <person name="Futagami T."/>
            <person name="Toyoda A."/>
            <person name="Takaki Y."/>
            <person name="Nishi S."/>
            <person name="Hori S."/>
            <person name="Arai W."/>
            <person name="Tsubouchi T."/>
            <person name="Morono Y."/>
            <person name="Uchiyama I."/>
            <person name="Ito T."/>
            <person name="Fujiyama A."/>
            <person name="Inagaki F."/>
            <person name="Takami H."/>
        </authorList>
    </citation>
    <scope>NUCLEOTIDE SEQUENCE</scope>
    <source>
        <strain evidence="1">Expedition CK06-06</strain>
    </source>
</reference>
<evidence type="ECO:0000313" key="1">
    <source>
        <dbReference type="EMBL" id="GAI34954.1"/>
    </source>
</evidence>
<organism evidence="1">
    <name type="scientific">marine sediment metagenome</name>
    <dbReference type="NCBI Taxonomy" id="412755"/>
    <lineage>
        <taxon>unclassified sequences</taxon>
        <taxon>metagenomes</taxon>
        <taxon>ecological metagenomes</taxon>
    </lineage>
</organism>
<sequence>ETKKKEALDEYRENLLEKHNFQVNEEAIEIILYGSEEELFTAYEQETVASTAGDYQCGIGIIAIDGYLPQPLREKLDEDVEYVRDAVITRLKDVTSSHLLVEESYSRDYASREDIAKELHELKEKHAVDKLYQEQFYPQIPKPTKEEVIEYYTTHMDKFSDEENVKTVLIRVPTEEEALQVIKDVHI</sequence>
<accession>X1PVL9</accession>
<proteinExistence type="predicted"/>
<dbReference type="AlphaFoldDB" id="X1PVL9"/>
<protein>
    <recommendedName>
        <fullName evidence="2">PpiC domain-containing protein</fullName>
    </recommendedName>
</protein>